<dbReference type="AlphaFoldDB" id="A0AAV4TJI8"/>
<dbReference type="Proteomes" id="UP001054945">
    <property type="component" value="Unassembled WGS sequence"/>
</dbReference>
<keyword evidence="2" id="KW-1185">Reference proteome</keyword>
<evidence type="ECO:0000313" key="1">
    <source>
        <dbReference type="EMBL" id="GIY46279.1"/>
    </source>
</evidence>
<accession>A0AAV4TJI8</accession>
<organism evidence="1 2">
    <name type="scientific">Caerostris extrusa</name>
    <name type="common">Bark spider</name>
    <name type="synonym">Caerostris bankana</name>
    <dbReference type="NCBI Taxonomy" id="172846"/>
    <lineage>
        <taxon>Eukaryota</taxon>
        <taxon>Metazoa</taxon>
        <taxon>Ecdysozoa</taxon>
        <taxon>Arthropoda</taxon>
        <taxon>Chelicerata</taxon>
        <taxon>Arachnida</taxon>
        <taxon>Araneae</taxon>
        <taxon>Araneomorphae</taxon>
        <taxon>Entelegynae</taxon>
        <taxon>Araneoidea</taxon>
        <taxon>Araneidae</taxon>
        <taxon>Caerostris</taxon>
    </lineage>
</organism>
<proteinExistence type="predicted"/>
<gene>
    <name evidence="1" type="ORF">CEXT_376001</name>
</gene>
<comment type="caution">
    <text evidence="1">The sequence shown here is derived from an EMBL/GenBank/DDBJ whole genome shotgun (WGS) entry which is preliminary data.</text>
</comment>
<dbReference type="EMBL" id="BPLR01011394">
    <property type="protein sequence ID" value="GIY46279.1"/>
    <property type="molecule type" value="Genomic_DNA"/>
</dbReference>
<reference evidence="1 2" key="1">
    <citation type="submission" date="2021-06" db="EMBL/GenBank/DDBJ databases">
        <title>Caerostris extrusa draft genome.</title>
        <authorList>
            <person name="Kono N."/>
            <person name="Arakawa K."/>
        </authorList>
    </citation>
    <scope>NUCLEOTIDE SEQUENCE [LARGE SCALE GENOMIC DNA]</scope>
</reference>
<protein>
    <submittedName>
        <fullName evidence="1">Uncharacterized protein</fullName>
    </submittedName>
</protein>
<evidence type="ECO:0000313" key="2">
    <source>
        <dbReference type="Proteomes" id="UP001054945"/>
    </source>
</evidence>
<name>A0AAV4TJI8_CAEEX</name>
<sequence length="105" mass="11791">MHTAAGLFAGSQSSTNCAFCNEKNHESKNCKLALNLDLQENNFAGQEEMLLSMFQDWTHGATLNHLLDGTPDCYKMTAQHLQKSMHVDNCVASVKKRGWLDKVYK</sequence>